<feature type="domain" description="Gamma tubulin complex component C-terminal" evidence="8">
    <location>
        <begin position="543"/>
        <end position="856"/>
    </location>
</feature>
<accession>A0A9P8UMN9</accession>
<dbReference type="Pfam" id="PF17681">
    <property type="entry name" value="GCP_N_terminal"/>
    <property type="match status" value="1"/>
</dbReference>
<evidence type="ECO:0000256" key="5">
    <source>
        <dbReference type="RuleBase" id="RU363050"/>
    </source>
</evidence>
<sequence length="883" mass="100568">MAHAATLSALTEELIQLIIAETSPEKSRALKDTSLHSLRHHNYLRTNQFDVENQFNGLEERFRVLGRDGLADALRDNLDALPNLSNKFTPDALHFLLELADQPVQKTKLETLELLRQTDCDPTLGLEWEETADDDDLDTDPSLWRSVDFRDDSSEDTSLENQSNASLGSEDTSLSSTQPQHSRRPADLVVETQDILRLDQVRDSQSWRPTSSDLPLEESDKTIISELQAVREVLFMLRGLPNDLFNSDYRPAVRCKLQHASWKSFQVLLNALGESGRDIYVLRRFVQKDQQIPLLQVFRNAVQERLRQLDNRISAIEISLVDITVDTVVSLVKVAEQLRTHLQALRSLSRVVRQLERENYPHAFRYLELLFDSAGIAQLEGDDVLYKFLGTVFFQCFEVYLRPIRQWMQNGDILAGDRTFFIAEVQPGLPLSQIWEGQFALRKSVSGVLHAPDFLQPTAEKIFRTGKSVVLLKHLGIYVMDDAPNTVTEPLVDFEGLVATSIGTFTPFPELFNSVFEAWMQSKHHSASTRLRQVLFDRYGLWSSLSDIHHIYLMADGSRMDEFSHALFSNLDLLNVNWHDRFLLTQSFQDAFGPVVAAHCVVISAVGKDEEDITLARTSVRKCLPMVTVNYRMPWPIRIIVSDESMAHYQAVFTLLLQLNRASQMIQKRRLIIDGLYDLTSGEALYYGLRSRLLWFLTSLKSYVSTLVIAPLVTQLREGMRISEDVDAMALVHSTFVKRIRDAACLGSKLDPIRESMLEIMDLAIRLEDARHAEAVRHKETQEISRLSVSAPLGTSKGMSERYTSVSDEEDHSFLEEREKYVPAPVNVMYEDTLSEIQRHFDRQLRFICGGLRGAARASKDVVAGHWDMLAEILEVGVEQSSW</sequence>
<dbReference type="Gene3D" id="1.20.120.1900">
    <property type="entry name" value="Gamma-tubulin complex, C-terminal domain"/>
    <property type="match status" value="1"/>
</dbReference>
<feature type="compositionally biased region" description="Acidic residues" evidence="7">
    <location>
        <begin position="127"/>
        <end position="139"/>
    </location>
</feature>
<evidence type="ECO:0000259" key="9">
    <source>
        <dbReference type="Pfam" id="PF14609"/>
    </source>
</evidence>
<organism evidence="11 12">
    <name type="scientific">Truncatella angustata</name>
    <dbReference type="NCBI Taxonomy" id="152316"/>
    <lineage>
        <taxon>Eukaryota</taxon>
        <taxon>Fungi</taxon>
        <taxon>Dikarya</taxon>
        <taxon>Ascomycota</taxon>
        <taxon>Pezizomycotina</taxon>
        <taxon>Sordariomycetes</taxon>
        <taxon>Xylariomycetidae</taxon>
        <taxon>Amphisphaeriales</taxon>
        <taxon>Sporocadaceae</taxon>
        <taxon>Truncatella</taxon>
    </lineage>
</organism>
<keyword evidence="12" id="KW-1185">Reference proteome</keyword>
<dbReference type="GO" id="GO:0051011">
    <property type="term" value="F:microtubule minus-end binding"/>
    <property type="evidence" value="ECO:0007669"/>
    <property type="project" value="TreeGrafter"/>
</dbReference>
<dbReference type="GO" id="GO:0043015">
    <property type="term" value="F:gamma-tubulin binding"/>
    <property type="evidence" value="ECO:0007669"/>
    <property type="project" value="InterPro"/>
</dbReference>
<dbReference type="InterPro" id="IPR040457">
    <property type="entry name" value="GCP_C"/>
</dbReference>
<comment type="subcellular location">
    <subcellularLocation>
        <location evidence="5">Cytoplasm</location>
        <location evidence="5">Cytoskeleton</location>
        <location evidence="5">Microtubule organizing center</location>
    </subcellularLocation>
</comment>
<dbReference type="GO" id="GO:0000922">
    <property type="term" value="C:spindle pole"/>
    <property type="evidence" value="ECO:0007669"/>
    <property type="project" value="InterPro"/>
</dbReference>
<evidence type="ECO:0000256" key="3">
    <source>
        <dbReference type="ARBA" id="ARBA00022701"/>
    </source>
</evidence>
<name>A0A9P8UMN9_9PEZI</name>
<evidence type="ECO:0000313" key="11">
    <source>
        <dbReference type="EMBL" id="KAH6655023.1"/>
    </source>
</evidence>
<dbReference type="InterPro" id="IPR042241">
    <property type="entry name" value="GCP_C_sf"/>
</dbReference>
<dbReference type="OrthoDB" id="66546at2759"/>
<keyword evidence="3 5" id="KW-0493">Microtubule</keyword>
<dbReference type="GO" id="GO:0031122">
    <property type="term" value="P:cytoplasmic microtubule organization"/>
    <property type="evidence" value="ECO:0007669"/>
    <property type="project" value="TreeGrafter"/>
</dbReference>
<dbReference type="InterPro" id="IPR041470">
    <property type="entry name" value="GCP_N"/>
</dbReference>
<dbReference type="GO" id="GO:0000278">
    <property type="term" value="P:mitotic cell cycle"/>
    <property type="evidence" value="ECO:0007669"/>
    <property type="project" value="TreeGrafter"/>
</dbReference>
<dbReference type="Pfam" id="PF04130">
    <property type="entry name" value="GCP_C_terminal"/>
    <property type="match status" value="1"/>
</dbReference>
<evidence type="ECO:0000256" key="2">
    <source>
        <dbReference type="ARBA" id="ARBA00022490"/>
    </source>
</evidence>
<feature type="compositionally biased region" description="Polar residues" evidence="7">
    <location>
        <begin position="159"/>
        <end position="180"/>
    </location>
</feature>
<evidence type="ECO:0000259" key="10">
    <source>
        <dbReference type="Pfam" id="PF17681"/>
    </source>
</evidence>
<dbReference type="InterPro" id="IPR032797">
    <property type="entry name" value="Mod21_N"/>
</dbReference>
<dbReference type="GO" id="GO:0007020">
    <property type="term" value="P:microtubule nucleation"/>
    <property type="evidence" value="ECO:0007669"/>
    <property type="project" value="InterPro"/>
</dbReference>
<dbReference type="CDD" id="cd22572">
    <property type="entry name" value="GCP5_NTD"/>
    <property type="match status" value="1"/>
</dbReference>
<feature type="region of interest" description="Disordered" evidence="7">
    <location>
        <begin position="126"/>
        <end position="186"/>
    </location>
</feature>
<feature type="domain" description="Gamma tubulin complex component protein N-terminal" evidence="10">
    <location>
        <begin position="230"/>
        <end position="537"/>
    </location>
</feature>
<dbReference type="GO" id="GO:0005816">
    <property type="term" value="C:spindle pole body"/>
    <property type="evidence" value="ECO:0007669"/>
    <property type="project" value="UniProtKB-ARBA"/>
</dbReference>
<dbReference type="PANTHER" id="PTHR19302">
    <property type="entry name" value="GAMMA TUBULIN COMPLEX PROTEIN"/>
    <property type="match status" value="1"/>
</dbReference>
<comment type="caution">
    <text evidence="11">The sequence shown here is derived from an EMBL/GenBank/DDBJ whole genome shotgun (WGS) entry which is preliminary data.</text>
</comment>
<reference evidence="11" key="1">
    <citation type="journal article" date="2021" name="Nat. Commun.">
        <title>Genetic determinants of endophytism in the Arabidopsis root mycobiome.</title>
        <authorList>
            <person name="Mesny F."/>
            <person name="Miyauchi S."/>
            <person name="Thiergart T."/>
            <person name="Pickel B."/>
            <person name="Atanasova L."/>
            <person name="Karlsson M."/>
            <person name="Huettel B."/>
            <person name="Barry K.W."/>
            <person name="Haridas S."/>
            <person name="Chen C."/>
            <person name="Bauer D."/>
            <person name="Andreopoulos W."/>
            <person name="Pangilinan J."/>
            <person name="LaButti K."/>
            <person name="Riley R."/>
            <person name="Lipzen A."/>
            <person name="Clum A."/>
            <person name="Drula E."/>
            <person name="Henrissat B."/>
            <person name="Kohler A."/>
            <person name="Grigoriev I.V."/>
            <person name="Martin F.M."/>
            <person name="Hacquard S."/>
        </authorList>
    </citation>
    <scope>NUCLEOTIDE SEQUENCE</scope>
    <source>
        <strain evidence="11">MPI-SDFR-AT-0073</strain>
    </source>
</reference>
<feature type="domain" description="Gamma-Tubulin ring complex non-core subunit mod21 N-terminal" evidence="9">
    <location>
        <begin position="64"/>
        <end position="155"/>
    </location>
</feature>
<dbReference type="PANTHER" id="PTHR19302:SF33">
    <property type="entry name" value="GAMMA-TUBULIN COMPLEX COMPONENT 5"/>
    <property type="match status" value="1"/>
</dbReference>
<feature type="coiled-coil region" evidence="6">
    <location>
        <begin position="299"/>
        <end position="358"/>
    </location>
</feature>
<gene>
    <name evidence="11" type="ORF">BKA67DRAFT_656986</name>
</gene>
<keyword evidence="2 5" id="KW-0963">Cytoplasm</keyword>
<dbReference type="RefSeq" id="XP_045959288.1">
    <property type="nucleotide sequence ID" value="XM_046107039.1"/>
</dbReference>
<evidence type="ECO:0000256" key="7">
    <source>
        <dbReference type="SAM" id="MobiDB-lite"/>
    </source>
</evidence>
<dbReference type="Pfam" id="PF14609">
    <property type="entry name" value="GCP5-Mod21_N"/>
    <property type="match status" value="1"/>
</dbReference>
<dbReference type="GO" id="GO:0051321">
    <property type="term" value="P:meiotic cell cycle"/>
    <property type="evidence" value="ECO:0007669"/>
    <property type="project" value="TreeGrafter"/>
</dbReference>
<evidence type="ECO:0000259" key="8">
    <source>
        <dbReference type="Pfam" id="PF04130"/>
    </source>
</evidence>
<evidence type="ECO:0000256" key="4">
    <source>
        <dbReference type="ARBA" id="ARBA00023212"/>
    </source>
</evidence>
<dbReference type="GO" id="GO:0051225">
    <property type="term" value="P:spindle assembly"/>
    <property type="evidence" value="ECO:0007669"/>
    <property type="project" value="TreeGrafter"/>
</dbReference>
<comment type="similarity">
    <text evidence="1 5">Belongs to the TUBGCP family.</text>
</comment>
<dbReference type="GO" id="GO:0000930">
    <property type="term" value="C:gamma-tubulin complex"/>
    <property type="evidence" value="ECO:0007669"/>
    <property type="project" value="TreeGrafter"/>
</dbReference>
<dbReference type="GeneID" id="70135930"/>
<proteinExistence type="inferred from homology"/>
<protein>
    <recommendedName>
        <fullName evidence="5">Spindle pole body component</fullName>
    </recommendedName>
</protein>
<dbReference type="Proteomes" id="UP000758603">
    <property type="component" value="Unassembled WGS sequence"/>
</dbReference>
<keyword evidence="6" id="KW-0175">Coiled coil</keyword>
<evidence type="ECO:0000256" key="1">
    <source>
        <dbReference type="ARBA" id="ARBA00010337"/>
    </source>
</evidence>
<dbReference type="AlphaFoldDB" id="A0A9P8UMN9"/>
<dbReference type="EMBL" id="JAGPXC010000003">
    <property type="protein sequence ID" value="KAH6655023.1"/>
    <property type="molecule type" value="Genomic_DNA"/>
</dbReference>
<evidence type="ECO:0000256" key="6">
    <source>
        <dbReference type="SAM" id="Coils"/>
    </source>
</evidence>
<dbReference type="InterPro" id="IPR059169">
    <property type="entry name" value="GCP5_N_ext"/>
</dbReference>
<dbReference type="InterPro" id="IPR007259">
    <property type="entry name" value="GCP"/>
</dbReference>
<dbReference type="GO" id="GO:0005874">
    <property type="term" value="C:microtubule"/>
    <property type="evidence" value="ECO:0007669"/>
    <property type="project" value="UniProtKB-KW"/>
</dbReference>
<keyword evidence="4 5" id="KW-0206">Cytoskeleton</keyword>
<evidence type="ECO:0000313" key="12">
    <source>
        <dbReference type="Proteomes" id="UP000758603"/>
    </source>
</evidence>